<feature type="transmembrane region" description="Helical" evidence="6">
    <location>
        <begin position="738"/>
        <end position="762"/>
    </location>
</feature>
<dbReference type="InParanoid" id="B8BUC5"/>
<dbReference type="Gene3D" id="1.10.287.70">
    <property type="match status" value="2"/>
</dbReference>
<organism evidence="8 9">
    <name type="scientific">Thalassiosira pseudonana</name>
    <name type="common">Marine diatom</name>
    <name type="synonym">Cyclotella nana</name>
    <dbReference type="NCBI Taxonomy" id="35128"/>
    <lineage>
        <taxon>Eukaryota</taxon>
        <taxon>Sar</taxon>
        <taxon>Stramenopiles</taxon>
        <taxon>Ochrophyta</taxon>
        <taxon>Bacillariophyta</taxon>
        <taxon>Coscinodiscophyceae</taxon>
        <taxon>Thalassiosirophycidae</taxon>
        <taxon>Thalassiosirales</taxon>
        <taxon>Thalassiosiraceae</taxon>
        <taxon>Thalassiosira</taxon>
    </lineage>
</organism>
<feature type="region of interest" description="Disordered" evidence="5">
    <location>
        <begin position="483"/>
        <end position="528"/>
    </location>
</feature>
<reference evidence="8 9" key="2">
    <citation type="journal article" date="2008" name="Nature">
        <title>The Phaeodactylum genome reveals the evolutionary history of diatom genomes.</title>
        <authorList>
            <person name="Bowler C."/>
            <person name="Allen A.E."/>
            <person name="Badger J.H."/>
            <person name="Grimwood J."/>
            <person name="Jabbari K."/>
            <person name="Kuo A."/>
            <person name="Maheswari U."/>
            <person name="Martens C."/>
            <person name="Maumus F."/>
            <person name="Otillar R.P."/>
            <person name="Rayko E."/>
            <person name="Salamov A."/>
            <person name="Vandepoele K."/>
            <person name="Beszteri B."/>
            <person name="Gruber A."/>
            <person name="Heijde M."/>
            <person name="Katinka M."/>
            <person name="Mock T."/>
            <person name="Valentin K."/>
            <person name="Verret F."/>
            <person name="Berges J.A."/>
            <person name="Brownlee C."/>
            <person name="Cadoret J.P."/>
            <person name="Chiovitti A."/>
            <person name="Choi C.J."/>
            <person name="Coesel S."/>
            <person name="De Martino A."/>
            <person name="Detter J.C."/>
            <person name="Durkin C."/>
            <person name="Falciatore A."/>
            <person name="Fournet J."/>
            <person name="Haruta M."/>
            <person name="Huysman M.J."/>
            <person name="Jenkins B.D."/>
            <person name="Jiroutova K."/>
            <person name="Jorgensen R.E."/>
            <person name="Joubert Y."/>
            <person name="Kaplan A."/>
            <person name="Kroger N."/>
            <person name="Kroth P.G."/>
            <person name="La Roche J."/>
            <person name="Lindquist E."/>
            <person name="Lommer M."/>
            <person name="Martin-Jezequel V."/>
            <person name="Lopez P.J."/>
            <person name="Lucas S."/>
            <person name="Mangogna M."/>
            <person name="McGinnis K."/>
            <person name="Medlin L.K."/>
            <person name="Montsant A."/>
            <person name="Oudot-Le Secq M.P."/>
            <person name="Napoli C."/>
            <person name="Obornik M."/>
            <person name="Parker M.S."/>
            <person name="Petit J.L."/>
            <person name="Porcel B.M."/>
            <person name="Poulsen N."/>
            <person name="Robison M."/>
            <person name="Rychlewski L."/>
            <person name="Rynearson T.A."/>
            <person name="Schmutz J."/>
            <person name="Shapiro H."/>
            <person name="Siaut M."/>
            <person name="Stanley M."/>
            <person name="Sussman M.R."/>
            <person name="Taylor A.R."/>
            <person name="Vardi A."/>
            <person name="von Dassow P."/>
            <person name="Vyverman W."/>
            <person name="Willis A."/>
            <person name="Wyrwicz L.S."/>
            <person name="Rokhsar D.S."/>
            <person name="Weissenbach J."/>
            <person name="Armbrust E.V."/>
            <person name="Green B.R."/>
            <person name="Van de Peer Y."/>
            <person name="Grigoriev I.V."/>
        </authorList>
    </citation>
    <scope>NUCLEOTIDE SEQUENCE [LARGE SCALE GENOMIC DNA]</scope>
    <source>
        <strain evidence="8 9">CCMP1335</strain>
    </source>
</reference>
<evidence type="ECO:0000256" key="2">
    <source>
        <dbReference type="ARBA" id="ARBA00022692"/>
    </source>
</evidence>
<gene>
    <name evidence="8" type="ORF">THAPSDRAFT_21277</name>
</gene>
<evidence type="ECO:0000256" key="1">
    <source>
        <dbReference type="ARBA" id="ARBA00004141"/>
    </source>
</evidence>
<dbReference type="Pfam" id="PF00520">
    <property type="entry name" value="Ion_trans"/>
    <property type="match status" value="2"/>
</dbReference>
<evidence type="ECO:0000259" key="7">
    <source>
        <dbReference type="Pfam" id="PF00520"/>
    </source>
</evidence>
<feature type="transmembrane region" description="Helical" evidence="6">
    <location>
        <begin position="257"/>
        <end position="283"/>
    </location>
</feature>
<protein>
    <recommendedName>
        <fullName evidence="7">Ion transport domain-containing protein</fullName>
    </recommendedName>
</protein>
<feature type="transmembrane region" description="Helical" evidence="6">
    <location>
        <begin position="215"/>
        <end position="236"/>
    </location>
</feature>
<feature type="transmembrane region" description="Helical" evidence="6">
    <location>
        <begin position="783"/>
        <end position="806"/>
    </location>
</feature>
<evidence type="ECO:0000256" key="4">
    <source>
        <dbReference type="ARBA" id="ARBA00023136"/>
    </source>
</evidence>
<keyword evidence="9" id="KW-1185">Reference proteome</keyword>
<dbReference type="RefSeq" id="XP_002287819.1">
    <property type="nucleotide sequence ID" value="XM_002287783.1"/>
</dbReference>
<dbReference type="GO" id="GO:0005261">
    <property type="term" value="F:monoatomic cation channel activity"/>
    <property type="evidence" value="ECO:0007669"/>
    <property type="project" value="InterPro"/>
</dbReference>
<dbReference type="STRING" id="35128.B8BUC5"/>
<feature type="compositionally biased region" description="Low complexity" evidence="5">
    <location>
        <begin position="1"/>
        <end position="11"/>
    </location>
</feature>
<feature type="compositionally biased region" description="Basic residues" evidence="5">
    <location>
        <begin position="12"/>
        <end position="23"/>
    </location>
</feature>
<dbReference type="InterPro" id="IPR005821">
    <property type="entry name" value="Ion_trans_dom"/>
</dbReference>
<feature type="domain" description="Ion transport" evidence="7">
    <location>
        <begin position="677"/>
        <end position="847"/>
    </location>
</feature>
<evidence type="ECO:0000313" key="8">
    <source>
        <dbReference type="EMBL" id="EED95262.1"/>
    </source>
</evidence>
<keyword evidence="3 6" id="KW-1133">Transmembrane helix</keyword>
<feature type="compositionally biased region" description="Polar residues" evidence="5">
    <location>
        <begin position="485"/>
        <end position="501"/>
    </location>
</feature>
<dbReference type="Gene3D" id="1.20.120.350">
    <property type="entry name" value="Voltage-gated potassium channels. Chain C"/>
    <property type="match status" value="2"/>
</dbReference>
<proteinExistence type="predicted"/>
<feature type="region of interest" description="Disordered" evidence="5">
    <location>
        <begin position="64"/>
        <end position="130"/>
    </location>
</feature>
<feature type="transmembrane region" description="Helical" evidence="6">
    <location>
        <begin position="710"/>
        <end position="732"/>
    </location>
</feature>
<dbReference type="PANTHER" id="PTHR10037">
    <property type="entry name" value="VOLTAGE-GATED CATION CHANNEL CALCIUM AND SODIUM"/>
    <property type="match status" value="1"/>
</dbReference>
<dbReference type="HOGENOM" id="CLU_334808_0_0_1"/>
<feature type="transmembrane region" description="Helical" evidence="6">
    <location>
        <begin position="187"/>
        <end position="209"/>
    </location>
</feature>
<comment type="subcellular location">
    <subcellularLocation>
        <location evidence="1">Membrane</location>
        <topology evidence="1">Multi-pass membrane protein</topology>
    </subcellularLocation>
</comment>
<feature type="domain" description="Ion transport" evidence="7">
    <location>
        <begin position="154"/>
        <end position="365"/>
    </location>
</feature>
<dbReference type="SUPFAM" id="SSF81324">
    <property type="entry name" value="Voltage-gated potassium channels"/>
    <property type="match status" value="2"/>
</dbReference>
<dbReference type="PaxDb" id="35128-Thaps21277"/>
<dbReference type="EMBL" id="CM000639">
    <property type="protein sequence ID" value="EED95262.1"/>
    <property type="molecule type" value="Genomic_DNA"/>
</dbReference>
<evidence type="ECO:0000256" key="6">
    <source>
        <dbReference type="SAM" id="Phobius"/>
    </source>
</evidence>
<evidence type="ECO:0000256" key="3">
    <source>
        <dbReference type="ARBA" id="ARBA00022989"/>
    </source>
</evidence>
<dbReference type="PANTHER" id="PTHR10037:SF62">
    <property type="entry name" value="SODIUM CHANNEL PROTEIN 60E"/>
    <property type="match status" value="1"/>
</dbReference>
<feature type="region of interest" description="Disordered" evidence="5">
    <location>
        <begin position="1"/>
        <end position="30"/>
    </location>
</feature>
<feature type="transmembrane region" description="Helical" evidence="6">
    <location>
        <begin position="155"/>
        <end position="175"/>
    </location>
</feature>
<dbReference type="InterPro" id="IPR043203">
    <property type="entry name" value="VGCC_Ca_Na"/>
</dbReference>
<sequence>MAAASSASSAARYRRSQRNLQSKRRLDVSPALATSLDSILREDADTNGGLDASVKSSPEFYFLDSEEIENDDDASKNTELRHRHKQQNKEGISTSNDVARENGAAEEGRSQSPDQFRENPDTPSPPPWWPSWLTPFNDARKAVGRVVNNDRVQNILLLLIVINAIMMGVATFPFVKYNPDLSARFELVDLIFLILFTVESGLQLMYHGWRLFKDGFLVFDLAIVVMSWALDGAQVARAFRIFRALRLITRIDTMRNLVLALFSVVPKMTAIGMLLFLIFYIFGVMFTQLYKDMSKQGLDEGNYFSSLPNTIFTLFQTMTMDEWAGIYNQVAEVYSWSWLPFVAFIVATAFVVVNLIIAVICDAVHVLGSEDKAGLYGKHVEDNQPKAKSKSNDQFEMNSSPLATVMETPSTSDSRELRLRELQQNLDEMISIQNQMTDMIVLLTKKVKEKQGGVNSWTRTAPLRAPCSTPSQLNFFHFVGEGQAKSPSTEQNQHNSTTASQPERIVYTPPSMPAAAASSSSRVRRQNQRNVLVEKDIIQQTKLKRQTVSSTLQPSTMDNILIGWHKDQVDDVDGCMVNRSPKLGFDFADLMAKAKDEDHEPQHRNCYRLSSPDNNNSHVQRRVDYSKRTISLSDSFIEIPSNIEPSTNSDRCPSWFYLLNDVRKKIGRVVNDDRVQNIVLLLIVINAIMMGVATFPFVRYNPDLSLSFELVDLIFLILFTVESGLQLMYHGWRLFKDGFLVFDLAIVVMSWALDGAQVARAFRIFRALRLITRIKAMRELVQALFNVISKMTAIGMLLFLMFYIFGVMFTQLYKDVSKAAGPEENFFVGLPETFFTLFVMMTLMEMQLLYNEM</sequence>
<dbReference type="GO" id="GO:0005886">
    <property type="term" value="C:plasma membrane"/>
    <property type="evidence" value="ECO:0007669"/>
    <property type="project" value="InterPro"/>
</dbReference>
<feature type="transmembrane region" description="Helical" evidence="6">
    <location>
        <begin position="303"/>
        <end position="324"/>
    </location>
</feature>
<dbReference type="InterPro" id="IPR027359">
    <property type="entry name" value="Volt_channel_dom_sf"/>
</dbReference>
<keyword evidence="2 6" id="KW-0812">Transmembrane</keyword>
<feature type="transmembrane region" description="Helical" evidence="6">
    <location>
        <begin position="678"/>
        <end position="698"/>
    </location>
</feature>
<feature type="transmembrane region" description="Helical" evidence="6">
    <location>
        <begin position="336"/>
        <end position="360"/>
    </location>
</feature>
<feature type="transmembrane region" description="Helical" evidence="6">
    <location>
        <begin position="826"/>
        <end position="844"/>
    </location>
</feature>
<evidence type="ECO:0000313" key="9">
    <source>
        <dbReference type="Proteomes" id="UP000001449"/>
    </source>
</evidence>
<keyword evidence="4 6" id="KW-0472">Membrane</keyword>
<name>B8BUC5_THAPS</name>
<dbReference type="KEGG" id="tps:THAPSDRAFT_21277"/>
<dbReference type="Proteomes" id="UP000001449">
    <property type="component" value="Chromosome 2"/>
</dbReference>
<accession>B8BUC5</accession>
<dbReference type="eggNOG" id="KOG2302">
    <property type="taxonomic scope" value="Eukaryota"/>
</dbReference>
<dbReference type="AlphaFoldDB" id="B8BUC5"/>
<evidence type="ECO:0000256" key="5">
    <source>
        <dbReference type="SAM" id="MobiDB-lite"/>
    </source>
</evidence>
<dbReference type="GeneID" id="7444629"/>
<reference evidence="8 9" key="1">
    <citation type="journal article" date="2004" name="Science">
        <title>The genome of the diatom Thalassiosira pseudonana: ecology, evolution, and metabolism.</title>
        <authorList>
            <person name="Armbrust E.V."/>
            <person name="Berges J.A."/>
            <person name="Bowler C."/>
            <person name="Green B.R."/>
            <person name="Martinez D."/>
            <person name="Putnam N.H."/>
            <person name="Zhou S."/>
            <person name="Allen A.E."/>
            <person name="Apt K.E."/>
            <person name="Bechner M."/>
            <person name="Brzezinski M.A."/>
            <person name="Chaal B.K."/>
            <person name="Chiovitti A."/>
            <person name="Davis A.K."/>
            <person name="Demarest M.S."/>
            <person name="Detter J.C."/>
            <person name="Glavina T."/>
            <person name="Goodstein D."/>
            <person name="Hadi M.Z."/>
            <person name="Hellsten U."/>
            <person name="Hildebrand M."/>
            <person name="Jenkins B.D."/>
            <person name="Jurka J."/>
            <person name="Kapitonov V.V."/>
            <person name="Kroger N."/>
            <person name="Lau W.W."/>
            <person name="Lane T.W."/>
            <person name="Larimer F.W."/>
            <person name="Lippmeier J.C."/>
            <person name="Lucas S."/>
            <person name="Medina M."/>
            <person name="Montsant A."/>
            <person name="Obornik M."/>
            <person name="Parker M.S."/>
            <person name="Palenik B."/>
            <person name="Pazour G.J."/>
            <person name="Richardson P.M."/>
            <person name="Rynearson T.A."/>
            <person name="Saito M.A."/>
            <person name="Schwartz D.C."/>
            <person name="Thamatrakoln K."/>
            <person name="Valentin K."/>
            <person name="Vardi A."/>
            <person name="Wilkerson F.P."/>
            <person name="Rokhsar D.S."/>
        </authorList>
    </citation>
    <scope>NUCLEOTIDE SEQUENCE [LARGE SCALE GENOMIC DNA]</scope>
    <source>
        <strain evidence="8 9">CCMP1335</strain>
    </source>
</reference>